<dbReference type="RefSeq" id="XP_026154170.1">
    <property type="nucleotide sequence ID" value="XM_026298385.1"/>
</dbReference>
<evidence type="ECO:0000256" key="11">
    <source>
        <dbReference type="ARBA" id="ARBA00023288"/>
    </source>
</evidence>
<dbReference type="RefSeq" id="XP_026154172.1">
    <property type="nucleotide sequence ID" value="XM_026298387.1"/>
</dbReference>
<dbReference type="GO" id="GO:0009897">
    <property type="term" value="C:external side of plasma membrane"/>
    <property type="evidence" value="ECO:0007669"/>
    <property type="project" value="TreeGrafter"/>
</dbReference>
<evidence type="ECO:0000256" key="15">
    <source>
        <dbReference type="SAM" id="SignalP"/>
    </source>
</evidence>
<dbReference type="Ensembl" id="ENSMAMT00000007848.2">
    <property type="protein sequence ID" value="ENSMAMP00000007636.1"/>
    <property type="gene ID" value="ENSMAMG00000005218.2"/>
</dbReference>
<evidence type="ECO:0000256" key="1">
    <source>
        <dbReference type="ARBA" id="ARBA00004609"/>
    </source>
</evidence>
<evidence type="ECO:0000256" key="7">
    <source>
        <dbReference type="ARBA" id="ARBA00023136"/>
    </source>
</evidence>
<dbReference type="PROSITE" id="PS50853">
    <property type="entry name" value="FN3"/>
    <property type="match status" value="2"/>
</dbReference>
<keyword evidence="12" id="KW-0393">Immunoglobulin domain</keyword>
<organism evidence="18 19">
    <name type="scientific">Mastacembelus armatus</name>
    <name type="common">zig-zag eel</name>
    <dbReference type="NCBI Taxonomy" id="205130"/>
    <lineage>
        <taxon>Eukaryota</taxon>
        <taxon>Metazoa</taxon>
        <taxon>Chordata</taxon>
        <taxon>Craniata</taxon>
        <taxon>Vertebrata</taxon>
        <taxon>Euteleostomi</taxon>
        <taxon>Actinopterygii</taxon>
        <taxon>Neopterygii</taxon>
        <taxon>Teleostei</taxon>
        <taxon>Neoteleostei</taxon>
        <taxon>Acanthomorphata</taxon>
        <taxon>Anabantaria</taxon>
        <taxon>Synbranchiformes</taxon>
        <taxon>Mastacembelidae</taxon>
        <taxon>Mastacembelus</taxon>
    </lineage>
</organism>
<feature type="domain" description="Fibronectin type-III" evidence="17">
    <location>
        <begin position="205"/>
        <end position="304"/>
    </location>
</feature>
<evidence type="ECO:0000256" key="5">
    <source>
        <dbReference type="ARBA" id="ARBA00022729"/>
    </source>
</evidence>
<dbReference type="FunFam" id="2.60.40.10:FF:000564">
    <property type="entry name" value="Ciliary neurotrophic factor receptor subunit alpha"/>
    <property type="match status" value="1"/>
</dbReference>
<evidence type="ECO:0000256" key="6">
    <source>
        <dbReference type="ARBA" id="ARBA00022737"/>
    </source>
</evidence>
<evidence type="ECO:0000259" key="17">
    <source>
        <dbReference type="PROSITE" id="PS50853"/>
    </source>
</evidence>
<evidence type="ECO:0000256" key="3">
    <source>
        <dbReference type="ARBA" id="ARBA00022475"/>
    </source>
</evidence>
<dbReference type="Gene3D" id="2.60.40.10">
    <property type="entry name" value="Immunoglobulins"/>
    <property type="match status" value="3"/>
</dbReference>
<keyword evidence="3" id="KW-1003">Cell membrane</keyword>
<dbReference type="InterPro" id="IPR050379">
    <property type="entry name" value="Type-I_Cytokine_Rcpt"/>
</dbReference>
<proteinExistence type="inferred from homology"/>
<feature type="chain" id="PRO_5018729291" description="Ciliary neurotrophic factor receptor subunit alpha" evidence="15">
    <location>
        <begin position="22"/>
        <end position="394"/>
    </location>
</feature>
<keyword evidence="6" id="KW-0677">Repeat</keyword>
<dbReference type="GO" id="GO:0019970">
    <property type="term" value="F:interleukin-11 binding"/>
    <property type="evidence" value="ECO:0007669"/>
    <property type="project" value="TreeGrafter"/>
</dbReference>
<feature type="domain" description="Fibronectin type-III" evidence="17">
    <location>
        <begin position="107"/>
        <end position="204"/>
    </location>
</feature>
<dbReference type="PANTHER" id="PTHR23036">
    <property type="entry name" value="CYTOKINE RECEPTOR"/>
    <property type="match status" value="1"/>
</dbReference>
<dbReference type="Pfam" id="PF24031">
    <property type="entry name" value="FN3_IL27B_N"/>
    <property type="match status" value="1"/>
</dbReference>
<dbReference type="SMART" id="SM00060">
    <property type="entry name" value="FN3"/>
    <property type="match status" value="2"/>
</dbReference>
<dbReference type="GO" id="GO:0043235">
    <property type="term" value="C:receptor complex"/>
    <property type="evidence" value="ECO:0007669"/>
    <property type="project" value="TreeGrafter"/>
</dbReference>
<dbReference type="PROSITE" id="PS01354">
    <property type="entry name" value="HEMATOPO_REC_L_F3"/>
    <property type="match status" value="1"/>
</dbReference>
<dbReference type="GO" id="GO:0004921">
    <property type="term" value="F:interleukin-11 receptor activity"/>
    <property type="evidence" value="ECO:0007669"/>
    <property type="project" value="TreeGrafter"/>
</dbReference>
<dbReference type="InterPro" id="IPR003598">
    <property type="entry name" value="Ig_sub2"/>
</dbReference>
<dbReference type="GO" id="GO:0008284">
    <property type="term" value="P:positive regulation of cell population proliferation"/>
    <property type="evidence" value="ECO:0007669"/>
    <property type="project" value="TreeGrafter"/>
</dbReference>
<reference evidence="18" key="2">
    <citation type="submission" date="2025-09" db="UniProtKB">
        <authorList>
            <consortium name="Ensembl"/>
        </authorList>
    </citation>
    <scope>IDENTIFICATION</scope>
</reference>
<keyword evidence="10" id="KW-0325">Glycoprotein</keyword>
<dbReference type="PROSITE" id="PS50835">
    <property type="entry name" value="IG_LIKE"/>
    <property type="match status" value="1"/>
</dbReference>
<keyword evidence="14" id="KW-0812">Transmembrane</keyword>
<comment type="subcellular location">
    <subcellularLocation>
        <location evidence="1">Cell membrane</location>
        <topology evidence="1">Lipid-anchor</topology>
        <topology evidence="1">GPI-anchor</topology>
    </subcellularLocation>
</comment>
<dbReference type="CDD" id="cd00063">
    <property type="entry name" value="FN3"/>
    <property type="match status" value="1"/>
</dbReference>
<evidence type="ECO:0000256" key="4">
    <source>
        <dbReference type="ARBA" id="ARBA00022622"/>
    </source>
</evidence>
<dbReference type="SMART" id="SM00409">
    <property type="entry name" value="IG"/>
    <property type="match status" value="1"/>
</dbReference>
<evidence type="ECO:0000256" key="12">
    <source>
        <dbReference type="ARBA" id="ARBA00023319"/>
    </source>
</evidence>
<dbReference type="InterPro" id="IPR036179">
    <property type="entry name" value="Ig-like_dom_sf"/>
</dbReference>
<feature type="signal peptide" evidence="15">
    <location>
        <begin position="1"/>
        <end position="21"/>
    </location>
</feature>
<comment type="similarity">
    <text evidence="2">Belongs to the type I cytokine receptor family. Type 3 subfamily.</text>
</comment>
<evidence type="ECO:0000256" key="2">
    <source>
        <dbReference type="ARBA" id="ARBA00010890"/>
    </source>
</evidence>
<evidence type="ECO:0000259" key="16">
    <source>
        <dbReference type="PROSITE" id="PS50835"/>
    </source>
</evidence>
<dbReference type="GO" id="GO:0048680">
    <property type="term" value="P:positive regulation of axon regeneration"/>
    <property type="evidence" value="ECO:0007669"/>
    <property type="project" value="Ensembl"/>
</dbReference>
<evidence type="ECO:0000256" key="9">
    <source>
        <dbReference type="ARBA" id="ARBA00023170"/>
    </source>
</evidence>
<dbReference type="STRING" id="205130.ENSMAMP00000007636"/>
<feature type="transmembrane region" description="Helical" evidence="14">
    <location>
        <begin position="375"/>
        <end position="393"/>
    </location>
</feature>
<name>A0A3Q3LD59_9TELE</name>
<keyword evidence="5 15" id="KW-0732">Signal</keyword>
<protein>
    <recommendedName>
        <fullName evidence="13">Ciliary neurotrophic factor receptor subunit alpha</fullName>
    </recommendedName>
</protein>
<dbReference type="InterPro" id="IPR056621">
    <property type="entry name" value="FN3_IL27B_N"/>
</dbReference>
<dbReference type="PANTHER" id="PTHR23036:SF21">
    <property type="entry name" value="CILIARY NEUROTROPHIC FACTOR RECEPTOR SUBUNIT ALPHA"/>
    <property type="match status" value="1"/>
</dbReference>
<dbReference type="CTD" id="1271"/>
<keyword evidence="19" id="KW-1185">Reference proteome</keyword>
<accession>A0A3Q3LD59</accession>
<evidence type="ECO:0000313" key="18">
    <source>
        <dbReference type="Ensembl" id="ENSMAMP00000007636.1"/>
    </source>
</evidence>
<evidence type="ECO:0000256" key="10">
    <source>
        <dbReference type="ARBA" id="ARBA00023180"/>
    </source>
</evidence>
<reference evidence="18" key="1">
    <citation type="submission" date="2025-08" db="UniProtKB">
        <authorList>
            <consortium name="Ensembl"/>
        </authorList>
    </citation>
    <scope>IDENTIFICATION</scope>
</reference>
<dbReference type="FunCoup" id="A0A3Q3LD59">
    <property type="interactions" value="1042"/>
</dbReference>
<feature type="domain" description="Ig-like" evidence="16">
    <location>
        <begin position="37"/>
        <end position="88"/>
    </location>
</feature>
<keyword evidence="4" id="KW-0336">GPI-anchor</keyword>
<keyword evidence="8" id="KW-1015">Disulfide bond</keyword>
<dbReference type="Proteomes" id="UP000261640">
    <property type="component" value="Unplaced"/>
</dbReference>
<sequence length="394" mass="44574">MANLVTSLCCVVLAAVVVAYAQRRSQLVARNQYERMGSDVTMQCGSLDNDASVSWKVNGTDVKAQHRLEGPRLILTQVNLSHNGLYSCFQNPHGERRDTIFLHIGIPPRELTVNCRSNTYPKGFYCSWHQLHATYIPTTFEVDVQHDQRSLEVQKDSVHKNRCHVLFPEVFSSFPYKVNVTAVNALGKASTTISFEESSIVKPDPPERVTATPIRFNPRRLEVSWHSPSTWPDIDSFPLKYFLRYRPLIREQWQHVWWKLSLDEPPQFVTGPKMVTTQQISESGKHWKTQVELSDSTSHTITDAYAGKEYIIQVAAKDTEIGTWSDWSVAVHATPWIEDPLPITSTTEVDPIETTTSPIPSSNAPQKAEPPVGRAARLLTFFSPLLLGMLLLFM</sequence>
<keyword evidence="9" id="KW-0675">Receptor</keyword>
<dbReference type="InterPro" id="IPR007110">
    <property type="entry name" value="Ig-like_dom"/>
</dbReference>
<evidence type="ECO:0000256" key="14">
    <source>
        <dbReference type="SAM" id="Phobius"/>
    </source>
</evidence>
<evidence type="ECO:0000256" key="8">
    <source>
        <dbReference type="ARBA" id="ARBA00023157"/>
    </source>
</evidence>
<dbReference type="GeneTree" id="ENSGT00940000158864"/>
<dbReference type="InterPro" id="IPR036116">
    <property type="entry name" value="FN3_sf"/>
</dbReference>
<evidence type="ECO:0000256" key="13">
    <source>
        <dbReference type="ARBA" id="ARBA00040625"/>
    </source>
</evidence>
<evidence type="ECO:0000313" key="19">
    <source>
        <dbReference type="Proteomes" id="UP000261640"/>
    </source>
</evidence>
<dbReference type="GeneID" id="113125090"/>
<dbReference type="InterPro" id="IPR003961">
    <property type="entry name" value="FN3_dom"/>
</dbReference>
<dbReference type="SMART" id="SM00408">
    <property type="entry name" value="IGc2"/>
    <property type="match status" value="1"/>
</dbReference>
<dbReference type="InterPro" id="IPR003530">
    <property type="entry name" value="Hematopoietin_rcpt_L_F3_CS"/>
</dbReference>
<dbReference type="SUPFAM" id="SSF49265">
    <property type="entry name" value="Fibronectin type III"/>
    <property type="match status" value="2"/>
</dbReference>
<dbReference type="InterPro" id="IPR003599">
    <property type="entry name" value="Ig_sub"/>
</dbReference>
<dbReference type="AlphaFoldDB" id="A0A3Q3LD59"/>
<keyword evidence="11" id="KW-0449">Lipoprotein</keyword>
<dbReference type="InterPro" id="IPR013783">
    <property type="entry name" value="Ig-like_fold"/>
</dbReference>
<dbReference type="SUPFAM" id="SSF48726">
    <property type="entry name" value="Immunoglobulin"/>
    <property type="match status" value="1"/>
</dbReference>
<keyword evidence="7 14" id="KW-0472">Membrane</keyword>
<dbReference type="InParanoid" id="A0A3Q3LD59"/>
<keyword evidence="14" id="KW-1133">Transmembrane helix</keyword>